<accession>A0A139WRZ8</accession>
<dbReference type="AlphaFoldDB" id="A0A139WRZ8"/>
<evidence type="ECO:0000313" key="3">
    <source>
        <dbReference type="Proteomes" id="UP000076925"/>
    </source>
</evidence>
<protein>
    <recommendedName>
        <fullName evidence="1">DUF6575 domain-containing protein</fullName>
    </recommendedName>
</protein>
<evidence type="ECO:0000313" key="2">
    <source>
        <dbReference type="EMBL" id="KYC35177.1"/>
    </source>
</evidence>
<gene>
    <name evidence="2" type="ORF">WA1_08445</name>
</gene>
<proteinExistence type="predicted"/>
<evidence type="ECO:0000259" key="1">
    <source>
        <dbReference type="Pfam" id="PF20215"/>
    </source>
</evidence>
<sequence length="69" mass="8090">MGNFSPFKGLPNKKKGTVELRDVFINSEDFFVYQIEIVHEDNSKIDIRTIYCDEIVDEYLPDTGQIIQY</sequence>
<organism evidence="2 3">
    <name type="scientific">Scytonema hofmannii PCC 7110</name>
    <dbReference type="NCBI Taxonomy" id="128403"/>
    <lineage>
        <taxon>Bacteria</taxon>
        <taxon>Bacillati</taxon>
        <taxon>Cyanobacteriota</taxon>
        <taxon>Cyanophyceae</taxon>
        <taxon>Nostocales</taxon>
        <taxon>Scytonemataceae</taxon>
        <taxon>Scytonema</taxon>
    </lineage>
</organism>
<dbReference type="EMBL" id="ANNX02000052">
    <property type="protein sequence ID" value="KYC35177.1"/>
    <property type="molecule type" value="Genomic_DNA"/>
</dbReference>
<dbReference type="InterPro" id="IPR046482">
    <property type="entry name" value="DUF6575"/>
</dbReference>
<dbReference type="Pfam" id="PF20215">
    <property type="entry name" value="DUF6575"/>
    <property type="match status" value="1"/>
</dbReference>
<name>A0A139WRZ8_9CYAN</name>
<dbReference type="RefSeq" id="WP_017745506.1">
    <property type="nucleotide sequence ID" value="NZ_KQ976354.1"/>
</dbReference>
<dbReference type="STRING" id="128403.WA1_08445"/>
<dbReference type="Proteomes" id="UP000076925">
    <property type="component" value="Unassembled WGS sequence"/>
</dbReference>
<keyword evidence="3" id="KW-1185">Reference proteome</keyword>
<reference evidence="2 3" key="1">
    <citation type="journal article" date="2013" name="Genome Biol. Evol.">
        <title>Genomes of Stigonematalean cyanobacteria (subsection V) and the evolution of oxygenic photosynthesis from prokaryotes to plastids.</title>
        <authorList>
            <person name="Dagan T."/>
            <person name="Roettger M."/>
            <person name="Stucken K."/>
            <person name="Landan G."/>
            <person name="Koch R."/>
            <person name="Major P."/>
            <person name="Gould S.B."/>
            <person name="Goremykin V.V."/>
            <person name="Rippka R."/>
            <person name="Tandeau de Marsac N."/>
            <person name="Gugger M."/>
            <person name="Lockhart P.J."/>
            <person name="Allen J.F."/>
            <person name="Brune I."/>
            <person name="Maus I."/>
            <person name="Puhler A."/>
            <person name="Martin W.F."/>
        </authorList>
    </citation>
    <scope>NUCLEOTIDE SEQUENCE [LARGE SCALE GENOMIC DNA]</scope>
    <source>
        <strain evidence="2 3">PCC 7110</strain>
    </source>
</reference>
<feature type="domain" description="DUF6575" evidence="1">
    <location>
        <begin position="12"/>
        <end position="68"/>
    </location>
</feature>
<comment type="caution">
    <text evidence="2">The sequence shown here is derived from an EMBL/GenBank/DDBJ whole genome shotgun (WGS) entry which is preliminary data.</text>
</comment>